<accession>A0A933VTG9</accession>
<proteinExistence type="predicted"/>
<reference evidence="1" key="1">
    <citation type="submission" date="2020-07" db="EMBL/GenBank/DDBJ databases">
        <title>Huge and variable diversity of episymbiotic CPR bacteria and DPANN archaea in groundwater ecosystems.</title>
        <authorList>
            <person name="He C.Y."/>
            <person name="Keren R."/>
            <person name="Whittaker M."/>
            <person name="Farag I.F."/>
            <person name="Doudna J."/>
            <person name="Cate J.H.D."/>
            <person name="Banfield J.F."/>
        </authorList>
    </citation>
    <scope>NUCLEOTIDE SEQUENCE</scope>
    <source>
        <strain evidence="1">NC_groundwater_1818_Pr3_B-0.1um_66_35</strain>
    </source>
</reference>
<organism evidence="1 2">
    <name type="scientific">Rhodopseudomonas palustris</name>
    <dbReference type="NCBI Taxonomy" id="1076"/>
    <lineage>
        <taxon>Bacteria</taxon>
        <taxon>Pseudomonadati</taxon>
        <taxon>Pseudomonadota</taxon>
        <taxon>Alphaproteobacteria</taxon>
        <taxon>Hyphomicrobiales</taxon>
        <taxon>Nitrobacteraceae</taxon>
        <taxon>Rhodopseudomonas</taxon>
    </lineage>
</organism>
<dbReference type="EMBL" id="JACRJB010000014">
    <property type="protein sequence ID" value="MBI5128704.1"/>
    <property type="molecule type" value="Genomic_DNA"/>
</dbReference>
<dbReference type="AlphaFoldDB" id="A0A933VTG9"/>
<gene>
    <name evidence="1" type="ORF">HZA66_04635</name>
</gene>
<evidence type="ECO:0000313" key="1">
    <source>
        <dbReference type="EMBL" id="MBI5128704.1"/>
    </source>
</evidence>
<protein>
    <submittedName>
        <fullName evidence="1">Uncharacterized protein</fullName>
    </submittedName>
</protein>
<comment type="caution">
    <text evidence="1">The sequence shown here is derived from an EMBL/GenBank/DDBJ whole genome shotgun (WGS) entry which is preliminary data.</text>
</comment>
<name>A0A933VTG9_RHOPL</name>
<evidence type="ECO:0000313" key="2">
    <source>
        <dbReference type="Proteomes" id="UP000782519"/>
    </source>
</evidence>
<dbReference type="Proteomes" id="UP000782519">
    <property type="component" value="Unassembled WGS sequence"/>
</dbReference>
<sequence>MSSATLDQRQLRPRLQSRIRLKFVASDLVRCLRLASLGVAKRAATVSAIFEQIEHRSTRGGELPTIRPADNELLTEDIEPGQARSQLPHAQRPVLTAGQNGQISVQGRGCSKAVGITRQNLQDRHMHRHNQYSDSLAQSICSSKANASDLIVFHNPALKRRNNSLQDYLSTASDDQPGVELIVALPRRGQYGRSWVITACVNSIRSPTLIGALHRTSRPD</sequence>